<evidence type="ECO:0008006" key="5">
    <source>
        <dbReference type="Google" id="ProtNLM"/>
    </source>
</evidence>
<feature type="region of interest" description="Disordered" evidence="1">
    <location>
        <begin position="144"/>
        <end position="179"/>
    </location>
</feature>
<gene>
    <name evidence="3" type="ORF">LOC62_01G001043</name>
</gene>
<dbReference type="AlphaFoldDB" id="A0AAF0Y3G2"/>
<accession>A0AAF0Y3G2</accession>
<dbReference type="Proteomes" id="UP000827549">
    <property type="component" value="Chromosome 1"/>
</dbReference>
<keyword evidence="2" id="KW-0472">Membrane</keyword>
<keyword evidence="4" id="KW-1185">Reference proteome</keyword>
<dbReference type="RefSeq" id="XP_062623496.1">
    <property type="nucleotide sequence ID" value="XM_062767512.1"/>
</dbReference>
<dbReference type="EMBL" id="CP086714">
    <property type="protein sequence ID" value="WOO77464.1"/>
    <property type="molecule type" value="Genomic_DNA"/>
</dbReference>
<dbReference type="GeneID" id="87804301"/>
<organism evidence="3 4">
    <name type="scientific">Vanrija pseudolonga</name>
    <dbReference type="NCBI Taxonomy" id="143232"/>
    <lineage>
        <taxon>Eukaryota</taxon>
        <taxon>Fungi</taxon>
        <taxon>Dikarya</taxon>
        <taxon>Basidiomycota</taxon>
        <taxon>Agaricomycotina</taxon>
        <taxon>Tremellomycetes</taxon>
        <taxon>Trichosporonales</taxon>
        <taxon>Trichosporonaceae</taxon>
        <taxon>Vanrija</taxon>
    </lineage>
</organism>
<keyword evidence="2" id="KW-0812">Transmembrane</keyword>
<feature type="transmembrane region" description="Helical" evidence="2">
    <location>
        <begin position="54"/>
        <end position="76"/>
    </location>
</feature>
<evidence type="ECO:0000313" key="4">
    <source>
        <dbReference type="Proteomes" id="UP000827549"/>
    </source>
</evidence>
<evidence type="ECO:0000256" key="2">
    <source>
        <dbReference type="SAM" id="Phobius"/>
    </source>
</evidence>
<proteinExistence type="predicted"/>
<name>A0AAF0Y3G2_9TREE</name>
<evidence type="ECO:0000256" key="1">
    <source>
        <dbReference type="SAM" id="MobiDB-lite"/>
    </source>
</evidence>
<reference evidence="3" key="1">
    <citation type="submission" date="2023-10" db="EMBL/GenBank/DDBJ databases">
        <authorList>
            <person name="Noh H."/>
        </authorList>
    </citation>
    <scope>NUCLEOTIDE SEQUENCE</scope>
    <source>
        <strain evidence="3">DUCC4014</strain>
    </source>
</reference>
<evidence type="ECO:0000313" key="3">
    <source>
        <dbReference type="EMBL" id="WOO77464.1"/>
    </source>
</evidence>
<sequence>MSDSLPTTVFVTVTTTAVATVTTTVFATNTTGPAEPAGVVDKVLGTMANILNTVFLFTFYLVWFGLLGFFIIMALAQCWECLGDGCLSALCAPVAVPFKWMWAQLSAVAGSVGDLAPWCWEQTRTAALGTMGVFAGWIPRAPRAEEDEERAVLFEDKDEEEGQGKESHEEPEGAGASSS</sequence>
<feature type="compositionally biased region" description="Basic and acidic residues" evidence="1">
    <location>
        <begin position="162"/>
        <end position="171"/>
    </location>
</feature>
<keyword evidence="2" id="KW-1133">Transmembrane helix</keyword>
<protein>
    <recommendedName>
        <fullName evidence="5">Transmembrane protein</fullName>
    </recommendedName>
</protein>